<dbReference type="Gene3D" id="1.25.40.10">
    <property type="entry name" value="Tetratricopeptide repeat domain"/>
    <property type="match status" value="1"/>
</dbReference>
<dbReference type="PANTHER" id="PTHR46082">
    <property type="entry name" value="ATP/GTP-BINDING PROTEIN-RELATED"/>
    <property type="match status" value="1"/>
</dbReference>
<proteinExistence type="predicted"/>
<dbReference type="AlphaFoldDB" id="A0AAN7TFD4"/>
<dbReference type="Proteomes" id="UP001310890">
    <property type="component" value="Unassembled WGS sequence"/>
</dbReference>
<dbReference type="InterPro" id="IPR011990">
    <property type="entry name" value="TPR-like_helical_dom_sf"/>
</dbReference>
<dbReference type="Pfam" id="PF13424">
    <property type="entry name" value="TPR_12"/>
    <property type="match status" value="1"/>
</dbReference>
<accession>A0AAN7TFD4</accession>
<evidence type="ECO:0000313" key="1">
    <source>
        <dbReference type="EMBL" id="KAK5105847.1"/>
    </source>
</evidence>
<gene>
    <name evidence="1" type="ORF">LTR62_001959</name>
</gene>
<protein>
    <submittedName>
        <fullName evidence="1">Uncharacterized protein</fullName>
    </submittedName>
</protein>
<comment type="caution">
    <text evidence="1">The sequence shown here is derived from an EMBL/GenBank/DDBJ whole genome shotgun (WGS) entry which is preliminary data.</text>
</comment>
<dbReference type="InterPro" id="IPR053137">
    <property type="entry name" value="NLR-like"/>
</dbReference>
<reference evidence="1" key="1">
    <citation type="submission" date="2023-08" db="EMBL/GenBank/DDBJ databases">
        <title>Black Yeasts Isolated from many extreme environments.</title>
        <authorList>
            <person name="Coleine C."/>
            <person name="Stajich J.E."/>
            <person name="Selbmann L."/>
        </authorList>
    </citation>
    <scope>NUCLEOTIDE SEQUENCE</scope>
    <source>
        <strain evidence="1">CCFEE 5401</strain>
    </source>
</reference>
<dbReference type="EMBL" id="JAVRRL010000148">
    <property type="protein sequence ID" value="KAK5105847.1"/>
    <property type="molecule type" value="Genomic_DNA"/>
</dbReference>
<dbReference type="SUPFAM" id="SSF48452">
    <property type="entry name" value="TPR-like"/>
    <property type="match status" value="1"/>
</dbReference>
<evidence type="ECO:0000313" key="2">
    <source>
        <dbReference type="Proteomes" id="UP001310890"/>
    </source>
</evidence>
<sequence>MPRQMQEAKEMYVRALQGKEEAWGSKHTSTLDTVNNLAIFYKNQGRIQEAEDMFMRALGGYQNVEGDHSADIEYL</sequence>
<name>A0AAN7TFD4_9PEZI</name>
<dbReference type="PANTHER" id="PTHR46082:SF6">
    <property type="entry name" value="AAA+ ATPASE DOMAIN-CONTAINING PROTEIN-RELATED"/>
    <property type="match status" value="1"/>
</dbReference>
<organism evidence="1 2">
    <name type="scientific">Meristemomyces frigidus</name>
    <dbReference type="NCBI Taxonomy" id="1508187"/>
    <lineage>
        <taxon>Eukaryota</taxon>
        <taxon>Fungi</taxon>
        <taxon>Dikarya</taxon>
        <taxon>Ascomycota</taxon>
        <taxon>Pezizomycotina</taxon>
        <taxon>Dothideomycetes</taxon>
        <taxon>Dothideomycetidae</taxon>
        <taxon>Mycosphaerellales</taxon>
        <taxon>Teratosphaeriaceae</taxon>
        <taxon>Meristemomyces</taxon>
    </lineage>
</organism>